<feature type="chain" id="PRO_5020543380" evidence="1">
    <location>
        <begin position="30"/>
        <end position="210"/>
    </location>
</feature>
<feature type="signal peptide" evidence="1">
    <location>
        <begin position="1"/>
        <end position="29"/>
    </location>
</feature>
<feature type="domain" description="Gram-positive pilin subunit D1 N-terminal" evidence="2">
    <location>
        <begin position="102"/>
        <end position="174"/>
    </location>
</feature>
<dbReference type="InterPro" id="IPR032364">
    <property type="entry name" value="GramPos_pilinD1_N"/>
</dbReference>
<name>A0A4R5G471_9STRE</name>
<evidence type="ECO:0000259" key="2">
    <source>
        <dbReference type="Pfam" id="PF16555"/>
    </source>
</evidence>
<evidence type="ECO:0000313" key="4">
    <source>
        <dbReference type="Proteomes" id="UP000295231"/>
    </source>
</evidence>
<evidence type="ECO:0000256" key="1">
    <source>
        <dbReference type="SAM" id="SignalP"/>
    </source>
</evidence>
<evidence type="ECO:0000313" key="3">
    <source>
        <dbReference type="EMBL" id="TDE69636.1"/>
    </source>
</evidence>
<protein>
    <submittedName>
        <fullName evidence="3">Pilus assembly protein</fullName>
    </submittedName>
</protein>
<sequence length="210" mass="22587">MKKITQLLFTTFAALSLVFSALGSVTAFAQDNAPGTDDKYDVVLTKVKMSNLDGWPKQTGNDGTAYTGQKLDRGAYFGTTDTVQGAYFEVHKGSVNGEVIKEGLTDADGNITFTNLAAGKYFIVENKEKSEVSGDEELANSAAVPVEIELPVFKADGGWYTTGEDAVHVYPKNTVDKPTINKVVNETDKHDTALIGETKTFKVSSVMPEG</sequence>
<keyword evidence="4" id="KW-1185">Reference proteome</keyword>
<proteinExistence type="predicted"/>
<reference evidence="3 4" key="1">
    <citation type="submission" date="2019-03" db="EMBL/GenBank/DDBJ databases">
        <authorList>
            <person name="Fan P."/>
        </authorList>
    </citation>
    <scope>NUCLEOTIDE SEQUENCE [LARGE SCALE GENOMIC DNA]</scope>
    <source>
        <strain evidence="3 4">KCJ4950</strain>
    </source>
</reference>
<dbReference type="AlphaFoldDB" id="A0A4R5G471"/>
<comment type="caution">
    <text evidence="3">The sequence shown here is derived from an EMBL/GenBank/DDBJ whole genome shotgun (WGS) entry which is preliminary data.</text>
</comment>
<dbReference type="EMBL" id="SJWY01000314">
    <property type="protein sequence ID" value="TDE69636.1"/>
    <property type="molecule type" value="Genomic_DNA"/>
</dbReference>
<organism evidence="3 4">
    <name type="scientific">Streptococcus vicugnae</name>
    <dbReference type="NCBI Taxonomy" id="2740579"/>
    <lineage>
        <taxon>Bacteria</taxon>
        <taxon>Bacillati</taxon>
        <taxon>Bacillota</taxon>
        <taxon>Bacilli</taxon>
        <taxon>Lactobacillales</taxon>
        <taxon>Streptococcaceae</taxon>
        <taxon>Streptococcus</taxon>
    </lineage>
</organism>
<dbReference type="InterPro" id="IPR013783">
    <property type="entry name" value="Ig-like_fold"/>
</dbReference>
<dbReference type="Gene3D" id="2.60.40.10">
    <property type="entry name" value="Immunoglobulins"/>
    <property type="match status" value="1"/>
</dbReference>
<keyword evidence="1" id="KW-0732">Signal</keyword>
<accession>A0A4R5G471</accession>
<dbReference type="RefSeq" id="WP_249927667.1">
    <property type="nucleotide sequence ID" value="NZ_SJWY01000314.1"/>
</dbReference>
<dbReference type="Pfam" id="PF16555">
    <property type="entry name" value="GramPos_pilinD1"/>
    <property type="match status" value="1"/>
</dbReference>
<gene>
    <name evidence="3" type="ORF">E0E04_08855</name>
</gene>
<dbReference type="Proteomes" id="UP000295231">
    <property type="component" value="Unassembled WGS sequence"/>
</dbReference>
<feature type="non-terminal residue" evidence="3">
    <location>
        <position position="210"/>
    </location>
</feature>
<dbReference type="SUPFAM" id="SSF49478">
    <property type="entry name" value="Cna protein B-type domain"/>
    <property type="match status" value="1"/>
</dbReference>